<accession>A0A918IKR7</accession>
<evidence type="ECO:0000256" key="1">
    <source>
        <dbReference type="SAM" id="Phobius"/>
    </source>
</evidence>
<protein>
    <submittedName>
        <fullName evidence="2">Uncharacterized protein</fullName>
    </submittedName>
</protein>
<reference evidence="2" key="2">
    <citation type="submission" date="2020-09" db="EMBL/GenBank/DDBJ databases">
        <authorList>
            <person name="Sun Q."/>
            <person name="Ohkuma M."/>
        </authorList>
    </citation>
    <scope>NUCLEOTIDE SEQUENCE</scope>
    <source>
        <strain evidence="2">JCM 4369</strain>
    </source>
</reference>
<comment type="caution">
    <text evidence="2">The sequence shown here is derived from an EMBL/GenBank/DDBJ whole genome shotgun (WGS) entry which is preliminary data.</text>
</comment>
<organism evidence="2 3">
    <name type="scientific">Streptomyces filipinensis</name>
    <dbReference type="NCBI Taxonomy" id="66887"/>
    <lineage>
        <taxon>Bacteria</taxon>
        <taxon>Bacillati</taxon>
        <taxon>Actinomycetota</taxon>
        <taxon>Actinomycetes</taxon>
        <taxon>Kitasatosporales</taxon>
        <taxon>Streptomycetaceae</taxon>
        <taxon>Streptomyces</taxon>
    </lineage>
</organism>
<evidence type="ECO:0000313" key="3">
    <source>
        <dbReference type="Proteomes" id="UP000618795"/>
    </source>
</evidence>
<keyword evidence="1" id="KW-0812">Transmembrane</keyword>
<proteinExistence type="predicted"/>
<feature type="transmembrane region" description="Helical" evidence="1">
    <location>
        <begin position="63"/>
        <end position="93"/>
    </location>
</feature>
<keyword evidence="1" id="KW-1133">Transmembrane helix</keyword>
<dbReference type="Proteomes" id="UP000618795">
    <property type="component" value="Unassembled WGS sequence"/>
</dbReference>
<dbReference type="AlphaFoldDB" id="A0A918IKR7"/>
<gene>
    <name evidence="2" type="ORF">GCM10010260_84320</name>
</gene>
<sequence length="102" mass="9981">MSPSGAPTPVYTPQPIVLGPGQALAPAAGFQGSPVVIIQQAAPEQSWLKAHAGQLIAAGGAGAIVVAVLLAVAVVAIAVGIGAISCALGWFVIKSLMGQSEK</sequence>
<evidence type="ECO:0000313" key="2">
    <source>
        <dbReference type="EMBL" id="GGV31338.1"/>
    </source>
</evidence>
<dbReference type="EMBL" id="BMTD01000059">
    <property type="protein sequence ID" value="GGV31338.1"/>
    <property type="molecule type" value="Genomic_DNA"/>
</dbReference>
<name>A0A918IKR7_9ACTN</name>
<keyword evidence="3" id="KW-1185">Reference proteome</keyword>
<keyword evidence="1" id="KW-0472">Membrane</keyword>
<dbReference type="RefSeq" id="WP_191878748.1">
    <property type="nucleotide sequence ID" value="NZ_BMTD01000059.1"/>
</dbReference>
<reference evidence="2" key="1">
    <citation type="journal article" date="2014" name="Int. J. Syst. Evol. Microbiol.">
        <title>Complete genome sequence of Corynebacterium casei LMG S-19264T (=DSM 44701T), isolated from a smear-ripened cheese.</title>
        <authorList>
            <consortium name="US DOE Joint Genome Institute (JGI-PGF)"/>
            <person name="Walter F."/>
            <person name="Albersmeier A."/>
            <person name="Kalinowski J."/>
            <person name="Ruckert C."/>
        </authorList>
    </citation>
    <scope>NUCLEOTIDE SEQUENCE</scope>
    <source>
        <strain evidence="2">JCM 4369</strain>
    </source>
</reference>